<feature type="domain" description="N-acetyltransferase" evidence="3">
    <location>
        <begin position="3"/>
        <end position="168"/>
    </location>
</feature>
<keyword evidence="1" id="KW-0808">Transferase</keyword>
<evidence type="ECO:0000256" key="2">
    <source>
        <dbReference type="ARBA" id="ARBA00023315"/>
    </source>
</evidence>
<keyword evidence="2" id="KW-0012">Acyltransferase</keyword>
<dbReference type="SUPFAM" id="SSF55729">
    <property type="entry name" value="Acyl-CoA N-acyltransferases (Nat)"/>
    <property type="match status" value="1"/>
</dbReference>
<comment type="caution">
    <text evidence="4">The sequence shown here is derived from an EMBL/GenBank/DDBJ whole genome shotgun (WGS) entry which is preliminary data.</text>
</comment>
<dbReference type="PANTHER" id="PTHR43877">
    <property type="entry name" value="AMINOALKYLPHOSPHONATE N-ACETYLTRANSFERASE-RELATED-RELATED"/>
    <property type="match status" value="1"/>
</dbReference>
<dbReference type="PANTHER" id="PTHR43877:SF2">
    <property type="entry name" value="AMINOALKYLPHOSPHONATE N-ACETYLTRANSFERASE-RELATED"/>
    <property type="match status" value="1"/>
</dbReference>
<evidence type="ECO:0000313" key="5">
    <source>
        <dbReference type="Proteomes" id="UP000005953"/>
    </source>
</evidence>
<dbReference type="OrthoDB" id="9803772at2"/>
<dbReference type="Gene3D" id="3.40.630.30">
    <property type="match status" value="1"/>
</dbReference>
<dbReference type="CDD" id="cd04301">
    <property type="entry name" value="NAT_SF"/>
    <property type="match status" value="1"/>
</dbReference>
<dbReference type="InterPro" id="IPR050832">
    <property type="entry name" value="Bact_Acetyltransf"/>
</dbReference>
<name>A4BFZ2_9GAMM</name>
<evidence type="ECO:0000256" key="1">
    <source>
        <dbReference type="ARBA" id="ARBA00022679"/>
    </source>
</evidence>
<organism evidence="4 5">
    <name type="scientific">Reinekea blandensis MED297</name>
    <dbReference type="NCBI Taxonomy" id="314283"/>
    <lineage>
        <taxon>Bacteria</taxon>
        <taxon>Pseudomonadati</taxon>
        <taxon>Pseudomonadota</taxon>
        <taxon>Gammaproteobacteria</taxon>
        <taxon>Oceanospirillales</taxon>
        <taxon>Saccharospirillaceae</taxon>
        <taxon>Reinekea</taxon>
    </lineage>
</organism>
<dbReference type="PROSITE" id="PS51186">
    <property type="entry name" value="GNAT"/>
    <property type="match status" value="1"/>
</dbReference>
<dbReference type="HOGENOM" id="CLU_121411_0_0_6"/>
<dbReference type="GO" id="GO:0016747">
    <property type="term" value="F:acyltransferase activity, transferring groups other than amino-acyl groups"/>
    <property type="evidence" value="ECO:0007669"/>
    <property type="project" value="InterPro"/>
</dbReference>
<gene>
    <name evidence="4" type="ORF">MED297_03937</name>
</gene>
<sequence>MDLTIEPLSFEHCAILADAFAQQSWRKPEQQYRQYVIEQNAGERDCWVALVEGQVAGYVTVKWASPYAPFYEQGVPEIMDLNVLKRFQQQGIATQLLDHAESVVARTHEVVGIGVGLIADYGPAQALYCRRGYIPDKRGISVAGVFLTYGDSVVMGDDVALYFTKPLSS</sequence>
<reference evidence="4 5" key="1">
    <citation type="submission" date="2006-02" db="EMBL/GenBank/DDBJ databases">
        <authorList>
            <person name="Pinhassi J."/>
            <person name="Pedros-Alio C."/>
            <person name="Ferriera S."/>
            <person name="Johnson J."/>
            <person name="Kravitz S."/>
            <person name="Halpern A."/>
            <person name="Remington K."/>
            <person name="Beeson K."/>
            <person name="Tran B."/>
            <person name="Rogers Y.-H."/>
            <person name="Friedman R."/>
            <person name="Venter J.C."/>
        </authorList>
    </citation>
    <scope>NUCLEOTIDE SEQUENCE [LARGE SCALE GENOMIC DNA]</scope>
    <source>
        <strain evidence="4 5">MED297</strain>
    </source>
</reference>
<dbReference type="STRING" id="314283.MED297_03937"/>
<dbReference type="AlphaFoldDB" id="A4BFZ2"/>
<proteinExistence type="predicted"/>
<dbReference type="Proteomes" id="UP000005953">
    <property type="component" value="Unassembled WGS sequence"/>
</dbReference>
<dbReference type="InterPro" id="IPR016181">
    <property type="entry name" value="Acyl_CoA_acyltransferase"/>
</dbReference>
<dbReference type="Pfam" id="PF00583">
    <property type="entry name" value="Acetyltransf_1"/>
    <property type="match status" value="1"/>
</dbReference>
<dbReference type="InterPro" id="IPR000182">
    <property type="entry name" value="GNAT_dom"/>
</dbReference>
<dbReference type="RefSeq" id="WP_008047611.1">
    <property type="nucleotide sequence ID" value="NZ_CH724154.1"/>
</dbReference>
<dbReference type="EMBL" id="AAOE01000014">
    <property type="protein sequence ID" value="EAR09010.1"/>
    <property type="molecule type" value="Genomic_DNA"/>
</dbReference>
<protein>
    <recommendedName>
        <fullName evidence="3">N-acetyltransferase domain-containing protein</fullName>
    </recommendedName>
</protein>
<accession>A4BFZ2</accession>
<evidence type="ECO:0000313" key="4">
    <source>
        <dbReference type="EMBL" id="EAR09010.1"/>
    </source>
</evidence>
<evidence type="ECO:0000259" key="3">
    <source>
        <dbReference type="PROSITE" id="PS51186"/>
    </source>
</evidence>
<keyword evidence="5" id="KW-1185">Reference proteome</keyword>